<gene>
    <name evidence="1" type="ORF">PIB30_095672</name>
</gene>
<sequence>MKPEHEYDIDLAKHLYSNFLADHMQWENQVESLMIVQRTSNGGRDARFGTKRCAFDDESYGVAESYNREGVNVE</sequence>
<dbReference type="Proteomes" id="UP001341840">
    <property type="component" value="Unassembled WGS sequence"/>
</dbReference>
<accession>A0ABU6VWP4</accession>
<proteinExistence type="predicted"/>
<keyword evidence="2" id="KW-1185">Reference proteome</keyword>
<protein>
    <submittedName>
        <fullName evidence="1">Uncharacterized protein</fullName>
    </submittedName>
</protein>
<name>A0ABU6VWP4_9FABA</name>
<evidence type="ECO:0000313" key="2">
    <source>
        <dbReference type="Proteomes" id="UP001341840"/>
    </source>
</evidence>
<reference evidence="1 2" key="1">
    <citation type="journal article" date="2023" name="Plants (Basel)">
        <title>Bridging the Gap: Combining Genomics and Transcriptomics Approaches to Understand Stylosanthes scabra, an Orphan Legume from the Brazilian Caatinga.</title>
        <authorList>
            <person name="Ferreira-Neto J.R.C."/>
            <person name="da Silva M.D."/>
            <person name="Binneck E."/>
            <person name="de Melo N.F."/>
            <person name="da Silva R.H."/>
            <person name="de Melo A.L.T.M."/>
            <person name="Pandolfi V."/>
            <person name="Bustamante F.O."/>
            <person name="Brasileiro-Vidal A.C."/>
            <person name="Benko-Iseppon A.M."/>
        </authorList>
    </citation>
    <scope>NUCLEOTIDE SEQUENCE [LARGE SCALE GENOMIC DNA]</scope>
    <source>
        <tissue evidence="1">Leaves</tissue>
    </source>
</reference>
<dbReference type="EMBL" id="JASCZI010153239">
    <property type="protein sequence ID" value="MED6177190.1"/>
    <property type="molecule type" value="Genomic_DNA"/>
</dbReference>
<evidence type="ECO:0000313" key="1">
    <source>
        <dbReference type="EMBL" id="MED6177190.1"/>
    </source>
</evidence>
<organism evidence="1 2">
    <name type="scientific">Stylosanthes scabra</name>
    <dbReference type="NCBI Taxonomy" id="79078"/>
    <lineage>
        <taxon>Eukaryota</taxon>
        <taxon>Viridiplantae</taxon>
        <taxon>Streptophyta</taxon>
        <taxon>Embryophyta</taxon>
        <taxon>Tracheophyta</taxon>
        <taxon>Spermatophyta</taxon>
        <taxon>Magnoliopsida</taxon>
        <taxon>eudicotyledons</taxon>
        <taxon>Gunneridae</taxon>
        <taxon>Pentapetalae</taxon>
        <taxon>rosids</taxon>
        <taxon>fabids</taxon>
        <taxon>Fabales</taxon>
        <taxon>Fabaceae</taxon>
        <taxon>Papilionoideae</taxon>
        <taxon>50 kb inversion clade</taxon>
        <taxon>dalbergioids sensu lato</taxon>
        <taxon>Dalbergieae</taxon>
        <taxon>Pterocarpus clade</taxon>
        <taxon>Stylosanthes</taxon>
    </lineage>
</organism>
<feature type="non-terminal residue" evidence="1">
    <location>
        <position position="74"/>
    </location>
</feature>
<comment type="caution">
    <text evidence="1">The sequence shown here is derived from an EMBL/GenBank/DDBJ whole genome shotgun (WGS) entry which is preliminary data.</text>
</comment>